<feature type="non-terminal residue" evidence="2">
    <location>
        <position position="1"/>
    </location>
</feature>
<accession>A0A4Y2V6Z2</accession>
<dbReference type="EMBL" id="BGPR01044311">
    <property type="protein sequence ID" value="GBO21055.1"/>
    <property type="molecule type" value="Genomic_DNA"/>
</dbReference>
<feature type="region of interest" description="Disordered" evidence="1">
    <location>
        <begin position="164"/>
        <end position="184"/>
    </location>
</feature>
<name>A0A4Y2V6Z2_ARAVE</name>
<organism evidence="2 3">
    <name type="scientific">Araneus ventricosus</name>
    <name type="common">Orbweaver spider</name>
    <name type="synonym">Epeira ventricosa</name>
    <dbReference type="NCBI Taxonomy" id="182803"/>
    <lineage>
        <taxon>Eukaryota</taxon>
        <taxon>Metazoa</taxon>
        <taxon>Ecdysozoa</taxon>
        <taxon>Arthropoda</taxon>
        <taxon>Chelicerata</taxon>
        <taxon>Arachnida</taxon>
        <taxon>Araneae</taxon>
        <taxon>Araneomorphae</taxon>
        <taxon>Entelegynae</taxon>
        <taxon>Araneoidea</taxon>
        <taxon>Araneidae</taxon>
        <taxon>Araneus</taxon>
    </lineage>
</organism>
<evidence type="ECO:0000313" key="3">
    <source>
        <dbReference type="Proteomes" id="UP000499080"/>
    </source>
</evidence>
<feature type="region of interest" description="Disordered" evidence="1">
    <location>
        <begin position="217"/>
        <end position="236"/>
    </location>
</feature>
<reference evidence="2 3" key="1">
    <citation type="journal article" date="2019" name="Sci. Rep.">
        <title>Orb-weaving spider Araneus ventricosus genome elucidates the spidroin gene catalogue.</title>
        <authorList>
            <person name="Kono N."/>
            <person name="Nakamura H."/>
            <person name="Ohtoshi R."/>
            <person name="Moran D.A.P."/>
            <person name="Shinohara A."/>
            <person name="Yoshida Y."/>
            <person name="Fujiwara M."/>
            <person name="Mori M."/>
            <person name="Tomita M."/>
            <person name="Arakawa K."/>
        </authorList>
    </citation>
    <scope>NUCLEOTIDE SEQUENCE [LARGE SCALE GENOMIC DNA]</scope>
</reference>
<protein>
    <submittedName>
        <fullName evidence="2">Uncharacterized protein</fullName>
    </submittedName>
</protein>
<evidence type="ECO:0000256" key="1">
    <source>
        <dbReference type="SAM" id="MobiDB-lite"/>
    </source>
</evidence>
<proteinExistence type="predicted"/>
<keyword evidence="3" id="KW-1185">Reference proteome</keyword>
<comment type="caution">
    <text evidence="2">The sequence shown here is derived from an EMBL/GenBank/DDBJ whole genome shotgun (WGS) entry which is preliminary data.</text>
</comment>
<sequence length="271" mass="30142">EISGKIDKEVLDMYKDIIQERTALILKKVTCICNILFLKKQNVVSIYREDGSVKHVQDLNSILDKEEPLKPMNCQCPGTPDEQTIRKPSFSKVCNSTPVSMKKTLNACHKTSKKVVPSSCFSAKSLKENSCNIKNTNTSPCPQVPIGKEKVLNILEAMLDVSKSDCSSENRNSMTSSPNQTTGETLKSVTNVAFNYSASCSNEIMKCNLSSEVLSTEKNSSNNSKSRQKADTINNPSFAESTWEEDLFCEDADDFDDILCSLDEKSFLQEM</sequence>
<gene>
    <name evidence="2" type="ORF">AVEN_16590_1</name>
</gene>
<dbReference type="Proteomes" id="UP000499080">
    <property type="component" value="Unassembled WGS sequence"/>
</dbReference>
<feature type="compositionally biased region" description="Polar residues" evidence="1">
    <location>
        <begin position="169"/>
        <end position="184"/>
    </location>
</feature>
<evidence type="ECO:0000313" key="2">
    <source>
        <dbReference type="EMBL" id="GBO21055.1"/>
    </source>
</evidence>
<dbReference type="AlphaFoldDB" id="A0A4Y2V6Z2"/>